<organism evidence="1 2">
    <name type="scientific">Neomesorhizobium albiziae</name>
    <dbReference type="NCBI Taxonomy" id="335020"/>
    <lineage>
        <taxon>Bacteria</taxon>
        <taxon>Pseudomonadati</taxon>
        <taxon>Pseudomonadota</taxon>
        <taxon>Alphaproteobacteria</taxon>
        <taxon>Hyphomicrobiales</taxon>
        <taxon>Phyllobacteriaceae</taxon>
        <taxon>Neomesorhizobium</taxon>
    </lineage>
</organism>
<keyword evidence="2" id="KW-1185">Reference proteome</keyword>
<proteinExistence type="predicted"/>
<dbReference type="AlphaFoldDB" id="A0A1I3VEZ1"/>
<accession>A0A1I3VEZ1</accession>
<evidence type="ECO:0000313" key="2">
    <source>
        <dbReference type="Proteomes" id="UP000323300"/>
    </source>
</evidence>
<dbReference type="Proteomes" id="UP000323300">
    <property type="component" value="Unassembled WGS sequence"/>
</dbReference>
<dbReference type="RefSeq" id="WP_149757731.1">
    <property type="nucleotide sequence ID" value="NZ_BSPE01000002.1"/>
</dbReference>
<evidence type="ECO:0000313" key="1">
    <source>
        <dbReference type="EMBL" id="SFJ93742.1"/>
    </source>
</evidence>
<gene>
    <name evidence="1" type="ORF">SAMN04488498_101403</name>
</gene>
<sequence>MEKVIDRDIVESEAILAALDEQRKLSLQFLVQLASLMLKLTPTERMGMMTAVASLLQALETFPQEWGADVTLAESGDRLVVTFEDPARDPLIINLEEVHEKGPN</sequence>
<protein>
    <submittedName>
        <fullName evidence="1">Uncharacterized protein</fullName>
    </submittedName>
</protein>
<reference evidence="1 2" key="1">
    <citation type="submission" date="2016-10" db="EMBL/GenBank/DDBJ databases">
        <authorList>
            <person name="Varghese N."/>
            <person name="Submissions S."/>
        </authorList>
    </citation>
    <scope>NUCLEOTIDE SEQUENCE [LARGE SCALE GENOMIC DNA]</scope>
    <source>
        <strain evidence="1 2">DSM 21822</strain>
    </source>
</reference>
<dbReference type="EMBL" id="FOSL01000001">
    <property type="protein sequence ID" value="SFJ93742.1"/>
    <property type="molecule type" value="Genomic_DNA"/>
</dbReference>
<name>A0A1I3VEZ1_9HYPH</name>